<keyword evidence="3" id="KW-1185">Reference proteome</keyword>
<evidence type="ECO:0000256" key="1">
    <source>
        <dbReference type="SAM" id="MobiDB-lite"/>
    </source>
</evidence>
<dbReference type="Proteomes" id="UP000265520">
    <property type="component" value="Unassembled WGS sequence"/>
</dbReference>
<proteinExistence type="predicted"/>
<dbReference type="AlphaFoldDB" id="A0A392R0J2"/>
<name>A0A392R0J2_9FABA</name>
<comment type="caution">
    <text evidence="2">The sequence shown here is derived from an EMBL/GenBank/DDBJ whole genome shotgun (WGS) entry which is preliminary data.</text>
</comment>
<protein>
    <submittedName>
        <fullName evidence="2">Uncharacterized protein</fullName>
    </submittedName>
</protein>
<feature type="non-terminal residue" evidence="2">
    <location>
        <position position="22"/>
    </location>
</feature>
<organism evidence="2 3">
    <name type="scientific">Trifolium medium</name>
    <dbReference type="NCBI Taxonomy" id="97028"/>
    <lineage>
        <taxon>Eukaryota</taxon>
        <taxon>Viridiplantae</taxon>
        <taxon>Streptophyta</taxon>
        <taxon>Embryophyta</taxon>
        <taxon>Tracheophyta</taxon>
        <taxon>Spermatophyta</taxon>
        <taxon>Magnoliopsida</taxon>
        <taxon>eudicotyledons</taxon>
        <taxon>Gunneridae</taxon>
        <taxon>Pentapetalae</taxon>
        <taxon>rosids</taxon>
        <taxon>fabids</taxon>
        <taxon>Fabales</taxon>
        <taxon>Fabaceae</taxon>
        <taxon>Papilionoideae</taxon>
        <taxon>50 kb inversion clade</taxon>
        <taxon>NPAAA clade</taxon>
        <taxon>Hologalegina</taxon>
        <taxon>IRL clade</taxon>
        <taxon>Trifolieae</taxon>
        <taxon>Trifolium</taxon>
    </lineage>
</organism>
<sequence>MMREGDEGSSKVRRPAWVNPYE</sequence>
<feature type="region of interest" description="Disordered" evidence="1">
    <location>
        <begin position="1"/>
        <end position="22"/>
    </location>
</feature>
<reference evidence="2 3" key="1">
    <citation type="journal article" date="2018" name="Front. Plant Sci.">
        <title>Red Clover (Trifolium pratense) and Zigzag Clover (T. medium) - A Picture of Genomic Similarities and Differences.</title>
        <authorList>
            <person name="Dluhosova J."/>
            <person name="Istvanek J."/>
            <person name="Nedelnik J."/>
            <person name="Repkova J."/>
        </authorList>
    </citation>
    <scope>NUCLEOTIDE SEQUENCE [LARGE SCALE GENOMIC DNA]</scope>
    <source>
        <strain evidence="3">cv. 10/8</strain>
        <tissue evidence="2">Leaf</tissue>
    </source>
</reference>
<feature type="compositionally biased region" description="Basic and acidic residues" evidence="1">
    <location>
        <begin position="1"/>
        <end position="10"/>
    </location>
</feature>
<accession>A0A392R0J2</accession>
<dbReference type="EMBL" id="LXQA010170096">
    <property type="protein sequence ID" value="MCI29075.1"/>
    <property type="molecule type" value="Genomic_DNA"/>
</dbReference>
<evidence type="ECO:0000313" key="2">
    <source>
        <dbReference type="EMBL" id="MCI29075.1"/>
    </source>
</evidence>
<evidence type="ECO:0000313" key="3">
    <source>
        <dbReference type="Proteomes" id="UP000265520"/>
    </source>
</evidence>